<comment type="caution">
    <text evidence="2">The sequence shown here is derived from an EMBL/GenBank/DDBJ whole genome shotgun (WGS) entry which is preliminary data.</text>
</comment>
<evidence type="ECO:0000313" key="2">
    <source>
        <dbReference type="EMBL" id="GFT13040.1"/>
    </source>
</evidence>
<sequence>MHFAPESYSGNLRQICGYCLFPIFRFDDLQASGGGRSVEGGFLSQFLECGLVWGRCWIYVKVEITSKPKRPSALLREQKTGEEEKNRKKRAQNEIPTSKCHFAAFLPPPPVQTKTKWFKQSEPLHNAFWVIEWQTNGQTICFSGRRGRGGEEAHPFCFRTSYR</sequence>
<protein>
    <submittedName>
        <fullName evidence="2">Uncharacterized protein</fullName>
    </submittedName>
</protein>
<evidence type="ECO:0000256" key="1">
    <source>
        <dbReference type="SAM" id="MobiDB-lite"/>
    </source>
</evidence>
<feature type="compositionally biased region" description="Basic and acidic residues" evidence="1">
    <location>
        <begin position="76"/>
        <end position="86"/>
    </location>
</feature>
<proteinExistence type="predicted"/>
<dbReference type="Proteomes" id="UP000887013">
    <property type="component" value="Unassembled WGS sequence"/>
</dbReference>
<accession>A0A8X6NGB4</accession>
<reference evidence="2" key="1">
    <citation type="submission" date="2020-08" db="EMBL/GenBank/DDBJ databases">
        <title>Multicomponent nature underlies the extraordinary mechanical properties of spider dragline silk.</title>
        <authorList>
            <person name="Kono N."/>
            <person name="Nakamura H."/>
            <person name="Mori M."/>
            <person name="Yoshida Y."/>
            <person name="Ohtoshi R."/>
            <person name="Malay A.D."/>
            <person name="Moran D.A.P."/>
            <person name="Tomita M."/>
            <person name="Numata K."/>
            <person name="Arakawa K."/>
        </authorList>
    </citation>
    <scope>NUCLEOTIDE SEQUENCE</scope>
</reference>
<dbReference type="EMBL" id="BMAW01104193">
    <property type="protein sequence ID" value="GFT13040.1"/>
    <property type="molecule type" value="Genomic_DNA"/>
</dbReference>
<evidence type="ECO:0000313" key="3">
    <source>
        <dbReference type="Proteomes" id="UP000887013"/>
    </source>
</evidence>
<dbReference type="AlphaFoldDB" id="A0A8X6NGB4"/>
<gene>
    <name evidence="2" type="ORF">NPIL_440301</name>
</gene>
<keyword evidence="3" id="KW-1185">Reference proteome</keyword>
<name>A0A8X6NGB4_NEPPI</name>
<feature type="region of interest" description="Disordered" evidence="1">
    <location>
        <begin position="71"/>
        <end position="94"/>
    </location>
</feature>
<organism evidence="2 3">
    <name type="scientific">Nephila pilipes</name>
    <name type="common">Giant wood spider</name>
    <name type="synonym">Nephila maculata</name>
    <dbReference type="NCBI Taxonomy" id="299642"/>
    <lineage>
        <taxon>Eukaryota</taxon>
        <taxon>Metazoa</taxon>
        <taxon>Ecdysozoa</taxon>
        <taxon>Arthropoda</taxon>
        <taxon>Chelicerata</taxon>
        <taxon>Arachnida</taxon>
        <taxon>Araneae</taxon>
        <taxon>Araneomorphae</taxon>
        <taxon>Entelegynae</taxon>
        <taxon>Araneoidea</taxon>
        <taxon>Nephilidae</taxon>
        <taxon>Nephila</taxon>
    </lineage>
</organism>